<name>A0A506U6I5_9HYPH</name>
<keyword evidence="6" id="KW-1185">Reference proteome</keyword>
<dbReference type="GO" id="GO:0003700">
    <property type="term" value="F:DNA-binding transcription factor activity"/>
    <property type="evidence" value="ECO:0007669"/>
    <property type="project" value="InterPro"/>
</dbReference>
<evidence type="ECO:0000313" key="6">
    <source>
        <dbReference type="Proteomes" id="UP000318801"/>
    </source>
</evidence>
<dbReference type="SMART" id="SM00345">
    <property type="entry name" value="HTH_GNTR"/>
    <property type="match status" value="1"/>
</dbReference>
<dbReference type="GO" id="GO:0003677">
    <property type="term" value="F:DNA binding"/>
    <property type="evidence" value="ECO:0007669"/>
    <property type="project" value="UniProtKB-KW"/>
</dbReference>
<evidence type="ECO:0000259" key="4">
    <source>
        <dbReference type="PROSITE" id="PS50949"/>
    </source>
</evidence>
<keyword evidence="1" id="KW-0805">Transcription regulation</keyword>
<dbReference type="Proteomes" id="UP000318801">
    <property type="component" value="Unassembled WGS sequence"/>
</dbReference>
<dbReference type="SUPFAM" id="SSF48008">
    <property type="entry name" value="GntR ligand-binding domain-like"/>
    <property type="match status" value="1"/>
</dbReference>
<evidence type="ECO:0000313" key="5">
    <source>
        <dbReference type="EMBL" id="TPW29993.1"/>
    </source>
</evidence>
<dbReference type="OrthoDB" id="9788098at2"/>
<dbReference type="RefSeq" id="WP_141149203.1">
    <property type="nucleotide sequence ID" value="NZ_VHLG01000007.1"/>
</dbReference>
<accession>A0A506U6I5</accession>
<feature type="domain" description="HTH gntR-type" evidence="4">
    <location>
        <begin position="22"/>
        <end position="89"/>
    </location>
</feature>
<dbReference type="SUPFAM" id="SSF46785">
    <property type="entry name" value="Winged helix' DNA-binding domain"/>
    <property type="match status" value="1"/>
</dbReference>
<evidence type="ECO:0000256" key="1">
    <source>
        <dbReference type="ARBA" id="ARBA00023015"/>
    </source>
</evidence>
<dbReference type="Pfam" id="PF00392">
    <property type="entry name" value="GntR"/>
    <property type="match status" value="1"/>
</dbReference>
<keyword evidence="3" id="KW-0804">Transcription</keyword>
<protein>
    <submittedName>
        <fullName evidence="5">GntR family transcriptional regulator</fullName>
    </submittedName>
</protein>
<dbReference type="InterPro" id="IPR008920">
    <property type="entry name" value="TF_FadR/GntR_C"/>
</dbReference>
<dbReference type="Pfam" id="PF07729">
    <property type="entry name" value="FCD"/>
    <property type="match status" value="1"/>
</dbReference>
<dbReference type="SMART" id="SM00895">
    <property type="entry name" value="FCD"/>
    <property type="match status" value="1"/>
</dbReference>
<reference evidence="5 6" key="1">
    <citation type="submission" date="2019-06" db="EMBL/GenBank/DDBJ databases">
        <authorList>
            <person name="Li M."/>
        </authorList>
    </citation>
    <scope>NUCLEOTIDE SEQUENCE [LARGE SCALE GENOMIC DNA]</scope>
    <source>
        <strain evidence="5 6">BGMRC2036</strain>
    </source>
</reference>
<dbReference type="EMBL" id="VHLG01000007">
    <property type="protein sequence ID" value="TPW29993.1"/>
    <property type="molecule type" value="Genomic_DNA"/>
</dbReference>
<dbReference type="CDD" id="cd07377">
    <property type="entry name" value="WHTH_GntR"/>
    <property type="match status" value="1"/>
</dbReference>
<dbReference type="PROSITE" id="PS50949">
    <property type="entry name" value="HTH_GNTR"/>
    <property type="match status" value="1"/>
</dbReference>
<sequence>MVRAATNRLDIKDGAMRRQPRLSLRDQAYQVIKSKIVSCELKPGEAVTVTDLADALGIGRTPVIQAVDRLMIDGLVEVMPRKGVVVSPVSLDELVELIEVRQINEARVTRWAAERIQEKQVKELRDNLDRMLKATQKRELDQLIALDRAFHQTIALTAGNSIMTELLGNLHDRAVRFWTLSLNVPDQNSRVCDQHAEIIEKLAAHDPDAAEQAMLSHINAFKANLFNTLMKS</sequence>
<comment type="caution">
    <text evidence="5">The sequence shown here is derived from an EMBL/GenBank/DDBJ whole genome shotgun (WGS) entry which is preliminary data.</text>
</comment>
<gene>
    <name evidence="5" type="ORF">FJU08_11705</name>
</gene>
<proteinExistence type="predicted"/>
<dbReference type="AlphaFoldDB" id="A0A506U6I5"/>
<dbReference type="InterPro" id="IPR036388">
    <property type="entry name" value="WH-like_DNA-bd_sf"/>
</dbReference>
<evidence type="ECO:0000256" key="3">
    <source>
        <dbReference type="ARBA" id="ARBA00023163"/>
    </source>
</evidence>
<dbReference type="InterPro" id="IPR011711">
    <property type="entry name" value="GntR_C"/>
</dbReference>
<dbReference type="Gene3D" id="1.10.10.10">
    <property type="entry name" value="Winged helix-like DNA-binding domain superfamily/Winged helix DNA-binding domain"/>
    <property type="match status" value="1"/>
</dbReference>
<dbReference type="PANTHER" id="PTHR43537">
    <property type="entry name" value="TRANSCRIPTIONAL REGULATOR, GNTR FAMILY"/>
    <property type="match status" value="1"/>
</dbReference>
<dbReference type="InterPro" id="IPR036390">
    <property type="entry name" value="WH_DNA-bd_sf"/>
</dbReference>
<dbReference type="InterPro" id="IPR000524">
    <property type="entry name" value="Tscrpt_reg_HTH_GntR"/>
</dbReference>
<organism evidence="5 6">
    <name type="scientific">Martelella alba</name>
    <dbReference type="NCBI Taxonomy" id="2590451"/>
    <lineage>
        <taxon>Bacteria</taxon>
        <taxon>Pseudomonadati</taxon>
        <taxon>Pseudomonadota</taxon>
        <taxon>Alphaproteobacteria</taxon>
        <taxon>Hyphomicrobiales</taxon>
        <taxon>Aurantimonadaceae</taxon>
        <taxon>Martelella</taxon>
    </lineage>
</organism>
<dbReference type="PANTHER" id="PTHR43537:SF45">
    <property type="entry name" value="GNTR FAMILY REGULATORY PROTEIN"/>
    <property type="match status" value="1"/>
</dbReference>
<keyword evidence="2" id="KW-0238">DNA-binding</keyword>
<evidence type="ECO:0000256" key="2">
    <source>
        <dbReference type="ARBA" id="ARBA00023125"/>
    </source>
</evidence>
<dbReference type="Gene3D" id="1.20.120.530">
    <property type="entry name" value="GntR ligand-binding domain-like"/>
    <property type="match status" value="1"/>
</dbReference>